<protein>
    <submittedName>
        <fullName evidence="1">Uncharacterized protein</fullName>
    </submittedName>
</protein>
<gene>
    <name evidence="1" type="ORF">HPB50_010953</name>
</gene>
<sequence>MDALDILKYANRANSIRNRITVNQDNWNHTSPAHRVEIQRLELMECKQGKRMAKDGTEQVNDMFYETSLLQTGNYLRKRNEALEEMLQQLTAKYTGLLAEQASGTWVGRGDSDAADDADHLIRGYLNQEDENEKGTDADEDTADNIGNDSSAYEAEEMAEHVSKRSAAQLLRCQASGVFKGRRHRARLRNSHSIPHQAWRASAPNTTFQEAVKCFHCFYGRIQRDGITEI</sequence>
<evidence type="ECO:0000313" key="1">
    <source>
        <dbReference type="EMBL" id="KAH6945968.1"/>
    </source>
</evidence>
<organism evidence="1 2">
    <name type="scientific">Hyalomma asiaticum</name>
    <name type="common">Tick</name>
    <dbReference type="NCBI Taxonomy" id="266040"/>
    <lineage>
        <taxon>Eukaryota</taxon>
        <taxon>Metazoa</taxon>
        <taxon>Ecdysozoa</taxon>
        <taxon>Arthropoda</taxon>
        <taxon>Chelicerata</taxon>
        <taxon>Arachnida</taxon>
        <taxon>Acari</taxon>
        <taxon>Parasitiformes</taxon>
        <taxon>Ixodida</taxon>
        <taxon>Ixodoidea</taxon>
        <taxon>Ixodidae</taxon>
        <taxon>Hyalomminae</taxon>
        <taxon>Hyalomma</taxon>
    </lineage>
</organism>
<keyword evidence="2" id="KW-1185">Reference proteome</keyword>
<dbReference type="Proteomes" id="UP000821845">
    <property type="component" value="Chromosome 1"/>
</dbReference>
<evidence type="ECO:0000313" key="2">
    <source>
        <dbReference type="Proteomes" id="UP000821845"/>
    </source>
</evidence>
<accession>A0ACB7TG79</accession>
<comment type="caution">
    <text evidence="1">The sequence shown here is derived from an EMBL/GenBank/DDBJ whole genome shotgun (WGS) entry which is preliminary data.</text>
</comment>
<name>A0ACB7TG79_HYAAI</name>
<reference evidence="1" key="1">
    <citation type="submission" date="2020-05" db="EMBL/GenBank/DDBJ databases">
        <title>Large-scale comparative analyses of tick genomes elucidate their genetic diversity and vector capacities.</title>
        <authorList>
            <person name="Jia N."/>
            <person name="Wang J."/>
            <person name="Shi W."/>
            <person name="Du L."/>
            <person name="Sun Y."/>
            <person name="Zhan W."/>
            <person name="Jiang J."/>
            <person name="Wang Q."/>
            <person name="Zhang B."/>
            <person name="Ji P."/>
            <person name="Sakyi L.B."/>
            <person name="Cui X."/>
            <person name="Yuan T."/>
            <person name="Jiang B."/>
            <person name="Yang W."/>
            <person name="Lam T.T.-Y."/>
            <person name="Chang Q."/>
            <person name="Ding S."/>
            <person name="Wang X."/>
            <person name="Zhu J."/>
            <person name="Ruan X."/>
            <person name="Zhao L."/>
            <person name="Wei J."/>
            <person name="Que T."/>
            <person name="Du C."/>
            <person name="Cheng J."/>
            <person name="Dai P."/>
            <person name="Han X."/>
            <person name="Huang E."/>
            <person name="Gao Y."/>
            <person name="Liu J."/>
            <person name="Shao H."/>
            <person name="Ye R."/>
            <person name="Li L."/>
            <person name="Wei W."/>
            <person name="Wang X."/>
            <person name="Wang C."/>
            <person name="Yang T."/>
            <person name="Huo Q."/>
            <person name="Li W."/>
            <person name="Guo W."/>
            <person name="Chen H."/>
            <person name="Zhou L."/>
            <person name="Ni X."/>
            <person name="Tian J."/>
            <person name="Zhou Y."/>
            <person name="Sheng Y."/>
            <person name="Liu T."/>
            <person name="Pan Y."/>
            <person name="Xia L."/>
            <person name="Li J."/>
            <person name="Zhao F."/>
            <person name="Cao W."/>
        </authorList>
    </citation>
    <scope>NUCLEOTIDE SEQUENCE</scope>
    <source>
        <strain evidence="1">Hyas-2018</strain>
    </source>
</reference>
<proteinExistence type="predicted"/>
<dbReference type="EMBL" id="CM023481">
    <property type="protein sequence ID" value="KAH6945968.1"/>
    <property type="molecule type" value="Genomic_DNA"/>
</dbReference>